<organism evidence="2 3">
    <name type="scientific">Cirrhinus molitorella</name>
    <name type="common">mud carp</name>
    <dbReference type="NCBI Taxonomy" id="172907"/>
    <lineage>
        <taxon>Eukaryota</taxon>
        <taxon>Metazoa</taxon>
        <taxon>Chordata</taxon>
        <taxon>Craniata</taxon>
        <taxon>Vertebrata</taxon>
        <taxon>Euteleostomi</taxon>
        <taxon>Actinopterygii</taxon>
        <taxon>Neopterygii</taxon>
        <taxon>Teleostei</taxon>
        <taxon>Ostariophysi</taxon>
        <taxon>Cypriniformes</taxon>
        <taxon>Cyprinidae</taxon>
        <taxon>Labeoninae</taxon>
        <taxon>Labeonini</taxon>
        <taxon>Cirrhinus</taxon>
    </lineage>
</organism>
<reference evidence="2 3" key="1">
    <citation type="submission" date="2023-09" db="EMBL/GenBank/DDBJ databases">
        <authorList>
            <person name="Wang M."/>
        </authorList>
    </citation>
    <scope>NUCLEOTIDE SEQUENCE [LARGE SCALE GENOMIC DNA]</scope>
    <source>
        <strain evidence="2">GT-2023</strain>
        <tissue evidence="2">Liver</tissue>
    </source>
</reference>
<dbReference type="EMBL" id="JAYMGO010000016">
    <property type="protein sequence ID" value="KAL1258761.1"/>
    <property type="molecule type" value="Genomic_DNA"/>
</dbReference>
<dbReference type="Proteomes" id="UP001558613">
    <property type="component" value="Unassembled WGS sequence"/>
</dbReference>
<evidence type="ECO:0000313" key="3">
    <source>
        <dbReference type="Proteomes" id="UP001558613"/>
    </source>
</evidence>
<feature type="non-terminal residue" evidence="2">
    <location>
        <position position="153"/>
    </location>
</feature>
<accession>A0ABR3M3E5</accession>
<feature type="region of interest" description="Disordered" evidence="1">
    <location>
        <begin position="1"/>
        <end position="20"/>
    </location>
</feature>
<sequence length="153" mass="15959">MSLTLSSARSGRDASEDPAGLLRGGEASGCLEEEDACKEAQVACICISFVPQRVFKGLYKIFAECDCRSHVPSAPPSPNLLLGKVAVDLSGRDSFIFAKKGSQTIEGCLCVYDSFPAALAGSSCADSAGRDAVELMSDASSLSHPDDLRAAVH</sequence>
<keyword evidence="3" id="KW-1185">Reference proteome</keyword>
<gene>
    <name evidence="2" type="ORF">QQF64_009338</name>
</gene>
<protein>
    <submittedName>
        <fullName evidence="2">Uncharacterized protein</fullName>
    </submittedName>
</protein>
<evidence type="ECO:0000313" key="2">
    <source>
        <dbReference type="EMBL" id="KAL1258761.1"/>
    </source>
</evidence>
<proteinExistence type="predicted"/>
<name>A0ABR3M3E5_9TELE</name>
<comment type="caution">
    <text evidence="2">The sequence shown here is derived from an EMBL/GenBank/DDBJ whole genome shotgun (WGS) entry which is preliminary data.</text>
</comment>
<evidence type="ECO:0000256" key="1">
    <source>
        <dbReference type="SAM" id="MobiDB-lite"/>
    </source>
</evidence>